<name>A0A392RK46_9FABA</name>
<dbReference type="EMBL" id="LXQA010239333">
    <property type="protein sequence ID" value="MCI36971.1"/>
    <property type="molecule type" value="Genomic_DNA"/>
</dbReference>
<reference evidence="1 2" key="1">
    <citation type="journal article" date="2018" name="Front. Plant Sci.">
        <title>Red Clover (Trifolium pratense) and Zigzag Clover (T. medium) - A Picture of Genomic Similarities and Differences.</title>
        <authorList>
            <person name="Dluhosova J."/>
            <person name="Istvanek J."/>
            <person name="Nedelnik J."/>
            <person name="Repkova J."/>
        </authorList>
    </citation>
    <scope>NUCLEOTIDE SEQUENCE [LARGE SCALE GENOMIC DNA]</scope>
    <source>
        <strain evidence="2">cv. 10/8</strain>
        <tissue evidence="1">Leaf</tissue>
    </source>
</reference>
<protein>
    <submittedName>
        <fullName evidence="1">Uncharacterized protein</fullName>
    </submittedName>
</protein>
<sequence>MEAAMSLVGFGLYNQILRLMT</sequence>
<evidence type="ECO:0000313" key="2">
    <source>
        <dbReference type="Proteomes" id="UP000265520"/>
    </source>
</evidence>
<proteinExistence type="predicted"/>
<dbReference type="Proteomes" id="UP000265520">
    <property type="component" value="Unassembled WGS sequence"/>
</dbReference>
<organism evidence="1 2">
    <name type="scientific">Trifolium medium</name>
    <dbReference type="NCBI Taxonomy" id="97028"/>
    <lineage>
        <taxon>Eukaryota</taxon>
        <taxon>Viridiplantae</taxon>
        <taxon>Streptophyta</taxon>
        <taxon>Embryophyta</taxon>
        <taxon>Tracheophyta</taxon>
        <taxon>Spermatophyta</taxon>
        <taxon>Magnoliopsida</taxon>
        <taxon>eudicotyledons</taxon>
        <taxon>Gunneridae</taxon>
        <taxon>Pentapetalae</taxon>
        <taxon>rosids</taxon>
        <taxon>fabids</taxon>
        <taxon>Fabales</taxon>
        <taxon>Fabaceae</taxon>
        <taxon>Papilionoideae</taxon>
        <taxon>50 kb inversion clade</taxon>
        <taxon>NPAAA clade</taxon>
        <taxon>Hologalegina</taxon>
        <taxon>IRL clade</taxon>
        <taxon>Trifolieae</taxon>
        <taxon>Trifolium</taxon>
    </lineage>
</organism>
<evidence type="ECO:0000313" key="1">
    <source>
        <dbReference type="EMBL" id="MCI36971.1"/>
    </source>
</evidence>
<keyword evidence="2" id="KW-1185">Reference proteome</keyword>
<accession>A0A392RK46</accession>
<dbReference type="AlphaFoldDB" id="A0A392RK46"/>
<comment type="caution">
    <text evidence="1">The sequence shown here is derived from an EMBL/GenBank/DDBJ whole genome shotgun (WGS) entry which is preliminary data.</text>
</comment>